<proteinExistence type="predicted"/>
<gene>
    <name evidence="3" type="ORF">WJX81_000247</name>
</gene>
<evidence type="ECO:0000313" key="3">
    <source>
        <dbReference type="EMBL" id="KAK9838087.1"/>
    </source>
</evidence>
<organism evidence="3 4">
    <name type="scientific">Elliptochloris bilobata</name>
    <dbReference type="NCBI Taxonomy" id="381761"/>
    <lineage>
        <taxon>Eukaryota</taxon>
        <taxon>Viridiplantae</taxon>
        <taxon>Chlorophyta</taxon>
        <taxon>core chlorophytes</taxon>
        <taxon>Trebouxiophyceae</taxon>
        <taxon>Trebouxiophyceae incertae sedis</taxon>
        <taxon>Elliptochloris clade</taxon>
        <taxon>Elliptochloris</taxon>
    </lineage>
</organism>
<evidence type="ECO:0000256" key="2">
    <source>
        <dbReference type="SAM" id="MobiDB-lite"/>
    </source>
</evidence>
<dbReference type="InterPro" id="IPR036068">
    <property type="entry name" value="Nicotinate_pribotase-like_C"/>
</dbReference>
<keyword evidence="4" id="KW-1185">Reference proteome</keyword>
<dbReference type="SUPFAM" id="SSF51690">
    <property type="entry name" value="Nicotinate/Quinolinate PRTase C-terminal domain-like"/>
    <property type="match status" value="1"/>
</dbReference>
<evidence type="ECO:0000313" key="4">
    <source>
        <dbReference type="Proteomes" id="UP001445335"/>
    </source>
</evidence>
<evidence type="ECO:0000256" key="1">
    <source>
        <dbReference type="ARBA" id="ARBA00004790"/>
    </source>
</evidence>
<sequence>MSAVLGPDAQAPSRIPEHCGLPETKALPVKGSDRGAWEQGPLELPRLRERVQFYALRAHADADLIAALDEMLDSPLGRRVAATSEADLVALLLNDAYKPKMHRLYALSYGGVTADFVLNVRRTPFPLQRIRSEDPELWAEFEAAVAALRSIPPLKDEVVDVLRLHYSFDVPAAMRERAAAYGVAPLHWEQLTDGEHAAISHGPVESASHVETSVTQLVQQFTIRAQVRALDRQQGIRIDRTERVANSLGSLAGVASRLRALPPGVKTALFAGRRITDRGYLLLQNLFCQRHLPGYSGTSSVYAVTLLERAMRAEGIPAPERQRSVGRLVGTLAHEVMSITGQLLACFDDEAGARPNPCFTGGGPVAVSALLAHLLFLRANGGLVGATALADTFGTSAFAMAAAAARVPDEFVDDMAALHPAEQKVMRGARVFDLLQIWRLDSGDYAAVAEVVMSAWERRAAEAAAEDPSRTPLPRPQFMHSNLKDVDMVLEVCSLPERVRPAICAFGGLADGFLPFDVGGGRTEQLKLASVVMKAVQAHAPDCSSARCMDCAGKLGDDANKGKAQVDPRLPAEAQARVFY</sequence>
<comment type="caution">
    <text evidence="3">The sequence shown here is derived from an EMBL/GenBank/DDBJ whole genome shotgun (WGS) entry which is preliminary data.</text>
</comment>
<reference evidence="3 4" key="1">
    <citation type="journal article" date="2024" name="Nat. Commun.">
        <title>Phylogenomics reveals the evolutionary origins of lichenization in chlorophyte algae.</title>
        <authorList>
            <person name="Puginier C."/>
            <person name="Libourel C."/>
            <person name="Otte J."/>
            <person name="Skaloud P."/>
            <person name="Haon M."/>
            <person name="Grisel S."/>
            <person name="Petersen M."/>
            <person name="Berrin J.G."/>
            <person name="Delaux P.M."/>
            <person name="Dal Grande F."/>
            <person name="Keller J."/>
        </authorList>
    </citation>
    <scope>NUCLEOTIDE SEQUENCE [LARGE SCALE GENOMIC DNA]</scope>
    <source>
        <strain evidence="3 4">SAG 245.80</strain>
    </source>
</reference>
<comment type="pathway">
    <text evidence="1">Cofactor biosynthesis; NAD(+) biosynthesis.</text>
</comment>
<feature type="region of interest" description="Disordered" evidence="2">
    <location>
        <begin position="1"/>
        <end position="34"/>
    </location>
</feature>
<dbReference type="AlphaFoldDB" id="A0AAW1RWS5"/>
<accession>A0AAW1RWS5</accession>
<dbReference type="GO" id="GO:0009435">
    <property type="term" value="P:NAD+ biosynthetic process"/>
    <property type="evidence" value="ECO:0007669"/>
    <property type="project" value="InterPro"/>
</dbReference>
<protein>
    <submittedName>
        <fullName evidence="3">Uncharacterized protein</fullName>
    </submittedName>
</protein>
<dbReference type="EMBL" id="JALJOU010000020">
    <property type="protein sequence ID" value="KAK9838087.1"/>
    <property type="molecule type" value="Genomic_DNA"/>
</dbReference>
<dbReference type="Proteomes" id="UP001445335">
    <property type="component" value="Unassembled WGS sequence"/>
</dbReference>
<dbReference type="Gene3D" id="3.20.140.10">
    <property type="entry name" value="nicotinate phosphoribosyltransferase"/>
    <property type="match status" value="1"/>
</dbReference>
<name>A0AAW1RWS5_9CHLO</name>